<reference evidence="2" key="1">
    <citation type="submission" date="2017-06" db="EMBL/GenBank/DDBJ databases">
        <title>Genome analysis of Fimbriiglobus ruber SP5, the first member of the order Planctomycetales with confirmed chitinolytic capability.</title>
        <authorList>
            <person name="Ravin N.V."/>
            <person name="Rakitin A.L."/>
            <person name="Ivanova A.A."/>
            <person name="Beletsky A.V."/>
            <person name="Kulichevskaya I.S."/>
            <person name="Mardanov A.V."/>
            <person name="Dedysh S.N."/>
        </authorList>
    </citation>
    <scope>NUCLEOTIDE SEQUENCE [LARGE SCALE GENOMIC DNA]</scope>
    <source>
        <strain evidence="2">SP5</strain>
    </source>
</reference>
<evidence type="ECO:0000313" key="2">
    <source>
        <dbReference type="Proteomes" id="UP000214646"/>
    </source>
</evidence>
<gene>
    <name evidence="1" type="ORF">FRUB_10266</name>
</gene>
<dbReference type="RefSeq" id="WP_088260597.1">
    <property type="nucleotide sequence ID" value="NZ_NIDE01000020.1"/>
</dbReference>
<dbReference type="EMBL" id="NIDE01000020">
    <property type="protein sequence ID" value="OWK34295.1"/>
    <property type="molecule type" value="Genomic_DNA"/>
</dbReference>
<name>A0A225DD13_9BACT</name>
<protein>
    <submittedName>
        <fullName evidence="1">Uncharacterized protein</fullName>
    </submittedName>
</protein>
<dbReference type="Proteomes" id="UP000214646">
    <property type="component" value="Unassembled WGS sequence"/>
</dbReference>
<accession>A0A225DD13</accession>
<comment type="caution">
    <text evidence="1">The sequence shown here is derived from an EMBL/GenBank/DDBJ whole genome shotgun (WGS) entry which is preliminary data.</text>
</comment>
<dbReference type="AlphaFoldDB" id="A0A225DD13"/>
<sequence>MIGGTFNQSGSVGINGTAAGTAFLPNQTSANTQSGSSTLAFGTSSGQMNTIVPITYTIAASGTQDITLSGSLTDMFGATVAGLSTVKGYTIILAAGGASSITIGGTGPTHPIALNFGAVGNTWSINSGGPPLSGWSAAGFTVASGTSDTVRITNNDSSNAAVVTVVFAGVH</sequence>
<proteinExistence type="predicted"/>
<keyword evidence="2" id="KW-1185">Reference proteome</keyword>
<organism evidence="1 2">
    <name type="scientific">Fimbriiglobus ruber</name>
    <dbReference type="NCBI Taxonomy" id="1908690"/>
    <lineage>
        <taxon>Bacteria</taxon>
        <taxon>Pseudomonadati</taxon>
        <taxon>Planctomycetota</taxon>
        <taxon>Planctomycetia</taxon>
        <taxon>Gemmatales</taxon>
        <taxon>Gemmataceae</taxon>
        <taxon>Fimbriiglobus</taxon>
    </lineage>
</organism>
<evidence type="ECO:0000313" key="1">
    <source>
        <dbReference type="EMBL" id="OWK34295.1"/>
    </source>
</evidence>